<dbReference type="Proteomes" id="UP001153269">
    <property type="component" value="Unassembled WGS sequence"/>
</dbReference>
<protein>
    <submittedName>
        <fullName evidence="1">Uncharacterized protein</fullName>
    </submittedName>
</protein>
<dbReference type="AlphaFoldDB" id="A0A9N7YLR3"/>
<reference evidence="1" key="1">
    <citation type="submission" date="2020-03" db="EMBL/GenBank/DDBJ databases">
        <authorList>
            <person name="Weist P."/>
        </authorList>
    </citation>
    <scope>NUCLEOTIDE SEQUENCE</scope>
</reference>
<gene>
    <name evidence="1" type="ORF">PLEPLA_LOCUS16784</name>
</gene>
<keyword evidence="2" id="KW-1185">Reference proteome</keyword>
<name>A0A9N7YLR3_PLEPL</name>
<organism evidence="1 2">
    <name type="scientific">Pleuronectes platessa</name>
    <name type="common">European plaice</name>
    <dbReference type="NCBI Taxonomy" id="8262"/>
    <lineage>
        <taxon>Eukaryota</taxon>
        <taxon>Metazoa</taxon>
        <taxon>Chordata</taxon>
        <taxon>Craniata</taxon>
        <taxon>Vertebrata</taxon>
        <taxon>Euteleostomi</taxon>
        <taxon>Actinopterygii</taxon>
        <taxon>Neopterygii</taxon>
        <taxon>Teleostei</taxon>
        <taxon>Neoteleostei</taxon>
        <taxon>Acanthomorphata</taxon>
        <taxon>Carangaria</taxon>
        <taxon>Pleuronectiformes</taxon>
        <taxon>Pleuronectoidei</taxon>
        <taxon>Pleuronectidae</taxon>
        <taxon>Pleuronectes</taxon>
    </lineage>
</organism>
<sequence>MWAFWPLPDYHQMGHRQQQQQLGPATLWGVGGGGGGEQGNSLIQIWTPENVCIFGGESSGDIFLLVSSARSPPLTPSAVSEGAGDGPTRAWDLSLIPHSSSQLAGVIISLPVKYYRPVVSA</sequence>
<evidence type="ECO:0000313" key="1">
    <source>
        <dbReference type="EMBL" id="CAB1428809.1"/>
    </source>
</evidence>
<evidence type="ECO:0000313" key="2">
    <source>
        <dbReference type="Proteomes" id="UP001153269"/>
    </source>
</evidence>
<accession>A0A9N7YLR3</accession>
<proteinExistence type="predicted"/>
<comment type="caution">
    <text evidence="1">The sequence shown here is derived from an EMBL/GenBank/DDBJ whole genome shotgun (WGS) entry which is preliminary data.</text>
</comment>
<dbReference type="EMBL" id="CADEAL010001090">
    <property type="protein sequence ID" value="CAB1428809.1"/>
    <property type="molecule type" value="Genomic_DNA"/>
</dbReference>